<comment type="subcellular location">
    <subcellularLocation>
        <location evidence="9">Cytoplasm</location>
    </subcellularLocation>
</comment>
<comment type="catalytic activity">
    <reaction evidence="8 9">
        <text>tRNA(Arg) + L-arginine + ATP = L-arginyl-tRNA(Arg) + AMP + diphosphate</text>
        <dbReference type="Rhea" id="RHEA:20301"/>
        <dbReference type="Rhea" id="RHEA-COMP:9658"/>
        <dbReference type="Rhea" id="RHEA-COMP:9673"/>
        <dbReference type="ChEBI" id="CHEBI:30616"/>
        <dbReference type="ChEBI" id="CHEBI:32682"/>
        <dbReference type="ChEBI" id="CHEBI:33019"/>
        <dbReference type="ChEBI" id="CHEBI:78442"/>
        <dbReference type="ChEBI" id="CHEBI:78513"/>
        <dbReference type="ChEBI" id="CHEBI:456215"/>
        <dbReference type="EC" id="6.1.1.19"/>
    </reaction>
</comment>
<sequence>MQLQNVLSQSISQALQALFSISVDASQIALQPTRKEFAGTFTFVTFPYTKQVGKGPEQIGQALGEYLKENTTEVKNFNVVKGFLNLEIEEKEWLRLFRGLMQEEQYGQGEASGRNVMVEYSSPNTNKPLHLGHLRNNFLGYATAEILKANGHQVMKVNLVNDRGIHICKSMLAYEKFGNGETPESSGIKGDHLVGKYYVLFDKAYKEQIDELVAQGMDKEEAKKKAPLILEAQDMLLKWEQDDKAVVDLWKQMNSWVYAGFDQTYRNIGVDFDKFYYESQTYTLGKERVEEGLQKEVFFKKQDGSVWVDLTDDGLDEKLLLRADGTSVYITQDLGTAELKYNDFPYDQSVYVVADEQNYHFQVLQATLRKLGKSYAEGIYHLSYGMVDLPSGKMKSREGTVVDADELVQEMVDTARQQTEELGKIEGFTEEQAKELYHTLAMGALKYFLLKVDPKKRMLFNPQESIDFRGNTGPFIQYSHARISAILRKAAEMGISVDVSAFDTVENLHETEQEVIVQLVNYPAVVKEAGNLFAPSVIANYAYELAKAYNRFYQEVSIFNETDEQARTFRIALSAMVARSIKHSMSLLGIEVPERM</sequence>
<evidence type="ECO:0000256" key="8">
    <source>
        <dbReference type="ARBA" id="ARBA00049339"/>
    </source>
</evidence>
<comment type="caution">
    <text evidence="13">The sequence shown here is derived from an EMBL/GenBank/DDBJ whole genome shotgun (WGS) entry which is preliminary data.</text>
</comment>
<evidence type="ECO:0000313" key="13">
    <source>
        <dbReference type="EMBL" id="MFD3000569.1"/>
    </source>
</evidence>
<evidence type="ECO:0000256" key="2">
    <source>
        <dbReference type="ARBA" id="ARBA00022490"/>
    </source>
</evidence>
<dbReference type="InterPro" id="IPR035684">
    <property type="entry name" value="ArgRS_core"/>
</dbReference>
<evidence type="ECO:0000256" key="6">
    <source>
        <dbReference type="ARBA" id="ARBA00022917"/>
    </source>
</evidence>
<name>A0ABW6BS01_9BACT</name>
<comment type="subunit">
    <text evidence="9">Monomer.</text>
</comment>
<evidence type="ECO:0000313" key="14">
    <source>
        <dbReference type="Proteomes" id="UP001597641"/>
    </source>
</evidence>
<dbReference type="PANTHER" id="PTHR11956:SF5">
    <property type="entry name" value="ARGININE--TRNA LIGASE, CYTOPLASMIC"/>
    <property type="match status" value="1"/>
</dbReference>
<dbReference type="InterPro" id="IPR009080">
    <property type="entry name" value="tRNAsynth_Ia_anticodon-bd"/>
</dbReference>
<dbReference type="SUPFAM" id="SSF55190">
    <property type="entry name" value="Arginyl-tRNA synthetase (ArgRS), N-terminal 'additional' domain"/>
    <property type="match status" value="1"/>
</dbReference>
<dbReference type="Gene3D" id="3.40.50.620">
    <property type="entry name" value="HUPs"/>
    <property type="match status" value="1"/>
</dbReference>
<dbReference type="PANTHER" id="PTHR11956">
    <property type="entry name" value="ARGINYL-TRNA SYNTHETASE"/>
    <property type="match status" value="1"/>
</dbReference>
<keyword evidence="4 9" id="KW-0547">Nucleotide-binding</keyword>
<dbReference type="Pfam" id="PF00750">
    <property type="entry name" value="tRNA-synt_1d"/>
    <property type="match status" value="1"/>
</dbReference>
<dbReference type="NCBIfam" id="TIGR00456">
    <property type="entry name" value="argS"/>
    <property type="match status" value="1"/>
</dbReference>
<dbReference type="InterPro" id="IPR008909">
    <property type="entry name" value="DALR_anticod-bd"/>
</dbReference>
<dbReference type="SUPFAM" id="SSF47323">
    <property type="entry name" value="Anticodon-binding domain of a subclass of class I aminoacyl-tRNA synthetases"/>
    <property type="match status" value="1"/>
</dbReference>
<feature type="domain" description="DALR anticodon binding" evidence="11">
    <location>
        <begin position="476"/>
        <end position="596"/>
    </location>
</feature>
<keyword evidence="14" id="KW-1185">Reference proteome</keyword>
<dbReference type="InterPro" id="IPR014729">
    <property type="entry name" value="Rossmann-like_a/b/a_fold"/>
</dbReference>
<evidence type="ECO:0000256" key="3">
    <source>
        <dbReference type="ARBA" id="ARBA00022598"/>
    </source>
</evidence>
<proteinExistence type="inferred from homology"/>
<dbReference type="EC" id="6.1.1.19" evidence="9"/>
<evidence type="ECO:0000256" key="5">
    <source>
        <dbReference type="ARBA" id="ARBA00022840"/>
    </source>
</evidence>
<dbReference type="EMBL" id="JBHUOX010000005">
    <property type="protein sequence ID" value="MFD3000569.1"/>
    <property type="molecule type" value="Genomic_DNA"/>
</dbReference>
<organism evidence="13 14">
    <name type="scientific">Pontibacter toksunensis</name>
    <dbReference type="NCBI Taxonomy" id="1332631"/>
    <lineage>
        <taxon>Bacteria</taxon>
        <taxon>Pseudomonadati</taxon>
        <taxon>Bacteroidota</taxon>
        <taxon>Cytophagia</taxon>
        <taxon>Cytophagales</taxon>
        <taxon>Hymenobacteraceae</taxon>
        <taxon>Pontibacter</taxon>
    </lineage>
</organism>
<dbReference type="Pfam" id="PF03485">
    <property type="entry name" value="Arg_tRNA_synt_N"/>
    <property type="match status" value="1"/>
</dbReference>
<dbReference type="RefSeq" id="WP_377483716.1">
    <property type="nucleotide sequence ID" value="NZ_JBHUOX010000005.1"/>
</dbReference>
<evidence type="ECO:0000259" key="11">
    <source>
        <dbReference type="SMART" id="SM00836"/>
    </source>
</evidence>
<dbReference type="HAMAP" id="MF_00123">
    <property type="entry name" value="Arg_tRNA_synth"/>
    <property type="match status" value="1"/>
</dbReference>
<evidence type="ECO:0000259" key="12">
    <source>
        <dbReference type="SMART" id="SM01016"/>
    </source>
</evidence>
<dbReference type="Gene3D" id="1.10.730.10">
    <property type="entry name" value="Isoleucyl-tRNA Synthetase, Domain 1"/>
    <property type="match status" value="1"/>
</dbReference>
<dbReference type="Proteomes" id="UP001597641">
    <property type="component" value="Unassembled WGS sequence"/>
</dbReference>
<keyword evidence="6 9" id="KW-0648">Protein biosynthesis</keyword>
<dbReference type="SMART" id="SM01016">
    <property type="entry name" value="Arg_tRNA_synt_N"/>
    <property type="match status" value="1"/>
</dbReference>
<keyword evidence="7 9" id="KW-0030">Aminoacyl-tRNA synthetase</keyword>
<dbReference type="InterPro" id="IPR036695">
    <property type="entry name" value="Arg-tRNA-synth_N_sf"/>
</dbReference>
<evidence type="ECO:0000256" key="10">
    <source>
        <dbReference type="RuleBase" id="RU363038"/>
    </source>
</evidence>
<gene>
    <name evidence="9 13" type="primary">argS</name>
    <name evidence="13" type="ORF">ACFS7Z_09375</name>
</gene>
<comment type="similarity">
    <text evidence="1 9 10">Belongs to the class-I aminoacyl-tRNA synthetase family.</text>
</comment>
<keyword evidence="2 9" id="KW-0963">Cytoplasm</keyword>
<evidence type="ECO:0000256" key="4">
    <source>
        <dbReference type="ARBA" id="ARBA00022741"/>
    </source>
</evidence>
<dbReference type="Pfam" id="PF05746">
    <property type="entry name" value="DALR_1"/>
    <property type="match status" value="1"/>
</dbReference>
<keyword evidence="5 9" id="KW-0067">ATP-binding</keyword>
<feature type="short sequence motif" description="'HIGH' region" evidence="9">
    <location>
        <begin position="123"/>
        <end position="133"/>
    </location>
</feature>
<accession>A0ABW6BS01</accession>
<protein>
    <recommendedName>
        <fullName evidence="9">Arginine--tRNA ligase</fullName>
        <ecNumber evidence="9">6.1.1.19</ecNumber>
    </recommendedName>
    <alternativeName>
        <fullName evidence="9">Arginyl-tRNA synthetase</fullName>
        <shortName evidence="9">ArgRS</shortName>
    </alternativeName>
</protein>
<dbReference type="SMART" id="SM00836">
    <property type="entry name" value="DALR_1"/>
    <property type="match status" value="1"/>
</dbReference>
<dbReference type="PRINTS" id="PR01038">
    <property type="entry name" value="TRNASYNTHARG"/>
</dbReference>
<evidence type="ECO:0000256" key="1">
    <source>
        <dbReference type="ARBA" id="ARBA00005594"/>
    </source>
</evidence>
<dbReference type="GO" id="GO:0004814">
    <property type="term" value="F:arginine-tRNA ligase activity"/>
    <property type="evidence" value="ECO:0007669"/>
    <property type="project" value="UniProtKB-EC"/>
</dbReference>
<dbReference type="PROSITE" id="PS00178">
    <property type="entry name" value="AA_TRNA_LIGASE_I"/>
    <property type="match status" value="1"/>
</dbReference>
<dbReference type="Gene3D" id="3.30.1360.70">
    <property type="entry name" value="Arginyl tRNA synthetase N-terminal domain"/>
    <property type="match status" value="1"/>
</dbReference>
<dbReference type="InterPro" id="IPR001412">
    <property type="entry name" value="aa-tRNA-synth_I_CS"/>
</dbReference>
<keyword evidence="3 9" id="KW-0436">Ligase</keyword>
<feature type="domain" description="Arginyl tRNA synthetase N-terminal" evidence="12">
    <location>
        <begin position="5"/>
        <end position="88"/>
    </location>
</feature>
<dbReference type="InterPro" id="IPR001278">
    <property type="entry name" value="Arg-tRNA-ligase"/>
</dbReference>
<dbReference type="InterPro" id="IPR005148">
    <property type="entry name" value="Arg-tRNA-synth_N"/>
</dbReference>
<evidence type="ECO:0000256" key="9">
    <source>
        <dbReference type="HAMAP-Rule" id="MF_00123"/>
    </source>
</evidence>
<dbReference type="SUPFAM" id="SSF52374">
    <property type="entry name" value="Nucleotidylyl transferase"/>
    <property type="match status" value="1"/>
</dbReference>
<reference evidence="14" key="1">
    <citation type="journal article" date="2019" name="Int. J. Syst. Evol. Microbiol.">
        <title>The Global Catalogue of Microorganisms (GCM) 10K type strain sequencing project: providing services to taxonomists for standard genome sequencing and annotation.</title>
        <authorList>
            <consortium name="The Broad Institute Genomics Platform"/>
            <consortium name="The Broad Institute Genome Sequencing Center for Infectious Disease"/>
            <person name="Wu L."/>
            <person name="Ma J."/>
        </authorList>
    </citation>
    <scope>NUCLEOTIDE SEQUENCE [LARGE SCALE GENOMIC DNA]</scope>
    <source>
        <strain evidence="14">KCTC 23984</strain>
    </source>
</reference>
<evidence type="ECO:0000256" key="7">
    <source>
        <dbReference type="ARBA" id="ARBA00023146"/>
    </source>
</evidence>